<dbReference type="EMBL" id="PDCK01000039">
    <property type="protein sequence ID" value="PRQ59754.1"/>
    <property type="molecule type" value="Genomic_DNA"/>
</dbReference>
<keyword evidence="2" id="KW-1185">Reference proteome</keyword>
<organism evidence="1 2">
    <name type="scientific">Rosa chinensis</name>
    <name type="common">China rose</name>
    <dbReference type="NCBI Taxonomy" id="74649"/>
    <lineage>
        <taxon>Eukaryota</taxon>
        <taxon>Viridiplantae</taxon>
        <taxon>Streptophyta</taxon>
        <taxon>Embryophyta</taxon>
        <taxon>Tracheophyta</taxon>
        <taxon>Spermatophyta</taxon>
        <taxon>Magnoliopsida</taxon>
        <taxon>eudicotyledons</taxon>
        <taxon>Gunneridae</taxon>
        <taxon>Pentapetalae</taxon>
        <taxon>rosids</taxon>
        <taxon>fabids</taxon>
        <taxon>Rosales</taxon>
        <taxon>Rosaceae</taxon>
        <taxon>Rosoideae</taxon>
        <taxon>Rosoideae incertae sedis</taxon>
        <taxon>Rosa</taxon>
    </lineage>
</organism>
<accession>A0A2P6SM46</accession>
<dbReference type="Proteomes" id="UP000238479">
    <property type="component" value="Chromosome 1"/>
</dbReference>
<gene>
    <name evidence="1" type="ORF">RchiOBHm_Chr1g0373681</name>
</gene>
<evidence type="ECO:0000313" key="2">
    <source>
        <dbReference type="Proteomes" id="UP000238479"/>
    </source>
</evidence>
<reference evidence="1 2" key="1">
    <citation type="journal article" date="2018" name="Nat. Genet.">
        <title>The Rosa genome provides new insights in the design of modern roses.</title>
        <authorList>
            <person name="Bendahmane M."/>
        </authorList>
    </citation>
    <scope>NUCLEOTIDE SEQUENCE [LARGE SCALE GENOMIC DNA]</scope>
    <source>
        <strain evidence="2">cv. Old Blush</strain>
    </source>
</reference>
<comment type="caution">
    <text evidence="1">The sequence shown here is derived from an EMBL/GenBank/DDBJ whole genome shotgun (WGS) entry which is preliminary data.</text>
</comment>
<evidence type="ECO:0000313" key="1">
    <source>
        <dbReference type="EMBL" id="PRQ59754.1"/>
    </source>
</evidence>
<sequence length="80" mass="8777">MRLPGGFGWLRGGGEGGGFVLLVVALSGVVRSKTQIGINSWWNALDQKWKSEGVVEEAELAVRHRVKLTPENADEEREVC</sequence>
<name>A0A2P6SM46_ROSCH</name>
<dbReference type="AlphaFoldDB" id="A0A2P6SM46"/>
<proteinExistence type="predicted"/>
<protein>
    <submittedName>
        <fullName evidence="1">Uncharacterized protein</fullName>
    </submittedName>
</protein>
<dbReference type="Gramene" id="PRQ59754">
    <property type="protein sequence ID" value="PRQ59754"/>
    <property type="gene ID" value="RchiOBHm_Chr1g0373681"/>
</dbReference>